<feature type="transmembrane region" description="Helical" evidence="8">
    <location>
        <begin position="148"/>
        <end position="170"/>
    </location>
</feature>
<dbReference type="Proteomes" id="UP000240418">
    <property type="component" value="Unassembled WGS sequence"/>
</dbReference>
<dbReference type="GO" id="GO:0008076">
    <property type="term" value="C:voltage-gated potassium channel complex"/>
    <property type="evidence" value="ECO:0007669"/>
    <property type="project" value="InterPro"/>
</dbReference>
<keyword evidence="11" id="KW-1185">Reference proteome</keyword>
<dbReference type="InterPro" id="IPR028325">
    <property type="entry name" value="VG_K_chnl"/>
</dbReference>
<dbReference type="InterPro" id="IPR013099">
    <property type="entry name" value="K_chnl_dom"/>
</dbReference>
<evidence type="ECO:0000256" key="8">
    <source>
        <dbReference type="SAM" id="Phobius"/>
    </source>
</evidence>
<feature type="transmembrane region" description="Helical" evidence="8">
    <location>
        <begin position="32"/>
        <end position="51"/>
    </location>
</feature>
<feature type="transmembrane region" description="Helical" evidence="8">
    <location>
        <begin position="91"/>
        <end position="109"/>
    </location>
</feature>
<dbReference type="InterPro" id="IPR027359">
    <property type="entry name" value="Volt_channel_dom_sf"/>
</dbReference>
<dbReference type="Gene3D" id="1.20.120.350">
    <property type="entry name" value="Voltage-gated potassium channels. Chain C"/>
    <property type="match status" value="1"/>
</dbReference>
<dbReference type="PANTHER" id="PTHR11537">
    <property type="entry name" value="VOLTAGE-GATED POTASSIUM CHANNEL"/>
    <property type="match status" value="1"/>
</dbReference>
<keyword evidence="2" id="KW-0813">Transport</keyword>
<dbReference type="GO" id="GO:0005249">
    <property type="term" value="F:voltage-gated potassium channel activity"/>
    <property type="evidence" value="ECO:0007669"/>
    <property type="project" value="InterPro"/>
</dbReference>
<comment type="caution">
    <text evidence="10">The sequence shown here is derived from an EMBL/GenBank/DDBJ whole genome shotgun (WGS) entry which is preliminary data.</text>
</comment>
<comment type="subcellular location">
    <subcellularLocation>
        <location evidence="1">Membrane</location>
        <topology evidence="1">Multi-pass membrane protein</topology>
    </subcellularLocation>
</comment>
<evidence type="ECO:0000256" key="3">
    <source>
        <dbReference type="ARBA" id="ARBA00022692"/>
    </source>
</evidence>
<dbReference type="PANTHER" id="PTHR11537:SF254">
    <property type="entry name" value="POTASSIUM VOLTAGE-GATED CHANNEL PROTEIN SHAB"/>
    <property type="match status" value="1"/>
</dbReference>
<evidence type="ECO:0000313" key="10">
    <source>
        <dbReference type="EMBL" id="PSL17120.1"/>
    </source>
</evidence>
<dbReference type="Gene3D" id="1.10.287.70">
    <property type="match status" value="1"/>
</dbReference>
<dbReference type="SUPFAM" id="SSF81324">
    <property type="entry name" value="Voltage-gated potassium channels"/>
    <property type="match status" value="1"/>
</dbReference>
<dbReference type="EMBL" id="PYGJ01000021">
    <property type="protein sequence ID" value="PSL17120.1"/>
    <property type="molecule type" value="Genomic_DNA"/>
</dbReference>
<keyword evidence="3 8" id="KW-0812">Transmembrane</keyword>
<evidence type="ECO:0000256" key="1">
    <source>
        <dbReference type="ARBA" id="ARBA00004141"/>
    </source>
</evidence>
<name>A0A2P8F5W6_9RHOB</name>
<dbReference type="Pfam" id="PF07885">
    <property type="entry name" value="Ion_trans_2"/>
    <property type="match status" value="1"/>
</dbReference>
<keyword evidence="5" id="KW-0406">Ion transport</keyword>
<gene>
    <name evidence="10" type="ORF">CLV88_12130</name>
</gene>
<evidence type="ECO:0000256" key="7">
    <source>
        <dbReference type="ARBA" id="ARBA00023303"/>
    </source>
</evidence>
<evidence type="ECO:0000256" key="6">
    <source>
        <dbReference type="ARBA" id="ARBA00023136"/>
    </source>
</evidence>
<dbReference type="GO" id="GO:0001508">
    <property type="term" value="P:action potential"/>
    <property type="evidence" value="ECO:0007669"/>
    <property type="project" value="TreeGrafter"/>
</dbReference>
<evidence type="ECO:0000256" key="2">
    <source>
        <dbReference type="ARBA" id="ARBA00022448"/>
    </source>
</evidence>
<dbReference type="AlphaFoldDB" id="A0A2P8F5W6"/>
<feature type="transmembrane region" description="Helical" evidence="8">
    <location>
        <begin position="57"/>
        <end position="79"/>
    </location>
</feature>
<feature type="transmembrane region" description="Helical" evidence="8">
    <location>
        <begin position="182"/>
        <end position="200"/>
    </location>
</feature>
<evidence type="ECO:0000256" key="4">
    <source>
        <dbReference type="ARBA" id="ARBA00022989"/>
    </source>
</evidence>
<sequence>MRGGRGYDIAMQKLKAKLTSLYHGDAKGSVQFRYALILFDVVTIGFFVATAHLDQGLWLNATSLTVGFIILADLLARLWVAEDPIWLLRRVYTIADILVILSLLLDPFLTSNLAFLRVLRGLRLVHSYRLLDDMRRDSRFFREHEDTVIATVNLLVFVMVTTLAVLVFFLDREATTTPYLDALYFTVATLTTTGFGDITLNTPAGKAFSVVVMVVGVTLFVQLARAILKPRKAQCECAKCGLLRHDLDAVHCKHCGEVIHIETEGL</sequence>
<evidence type="ECO:0000256" key="5">
    <source>
        <dbReference type="ARBA" id="ARBA00023065"/>
    </source>
</evidence>
<evidence type="ECO:0000259" key="9">
    <source>
        <dbReference type="Pfam" id="PF07885"/>
    </source>
</evidence>
<feature type="domain" description="Potassium channel" evidence="9">
    <location>
        <begin position="156"/>
        <end position="227"/>
    </location>
</feature>
<keyword evidence="7 10" id="KW-0407">Ion channel</keyword>
<keyword evidence="6 8" id="KW-0472">Membrane</keyword>
<feature type="transmembrane region" description="Helical" evidence="8">
    <location>
        <begin position="206"/>
        <end position="224"/>
    </location>
</feature>
<accession>A0A2P8F5W6</accession>
<evidence type="ECO:0000313" key="11">
    <source>
        <dbReference type="Proteomes" id="UP000240418"/>
    </source>
</evidence>
<reference evidence="10 11" key="1">
    <citation type="submission" date="2018-03" db="EMBL/GenBank/DDBJ databases">
        <title>Genomic Encyclopedia of Archaeal and Bacterial Type Strains, Phase II (KMG-II): from individual species to whole genera.</title>
        <authorList>
            <person name="Goeker M."/>
        </authorList>
    </citation>
    <scope>NUCLEOTIDE SEQUENCE [LARGE SCALE GENOMIC DNA]</scope>
    <source>
        <strain evidence="10 11">DSM 100673</strain>
    </source>
</reference>
<protein>
    <submittedName>
        <fullName evidence="10">Voltage-gated potassium channel</fullName>
    </submittedName>
</protein>
<proteinExistence type="predicted"/>
<organism evidence="10 11">
    <name type="scientific">Shimia abyssi</name>
    <dbReference type="NCBI Taxonomy" id="1662395"/>
    <lineage>
        <taxon>Bacteria</taxon>
        <taxon>Pseudomonadati</taxon>
        <taxon>Pseudomonadota</taxon>
        <taxon>Alphaproteobacteria</taxon>
        <taxon>Rhodobacterales</taxon>
        <taxon>Roseobacteraceae</taxon>
    </lineage>
</organism>
<keyword evidence="4 8" id="KW-1133">Transmembrane helix</keyword>